<name>A0A1I0ZDU5_9FIRM</name>
<proteinExistence type="predicted"/>
<dbReference type="AlphaFoldDB" id="A0A1I0ZDU5"/>
<protein>
    <submittedName>
        <fullName evidence="1">Uncharacterized protein</fullName>
    </submittedName>
</protein>
<organism evidence="1 2">
    <name type="scientific">Acetitomaculum ruminis DSM 5522</name>
    <dbReference type="NCBI Taxonomy" id="1120918"/>
    <lineage>
        <taxon>Bacteria</taxon>
        <taxon>Bacillati</taxon>
        <taxon>Bacillota</taxon>
        <taxon>Clostridia</taxon>
        <taxon>Lachnospirales</taxon>
        <taxon>Lachnospiraceae</taxon>
        <taxon>Acetitomaculum</taxon>
    </lineage>
</organism>
<gene>
    <name evidence="1" type="ORF">SAMN05216249_1149</name>
</gene>
<reference evidence="1 2" key="1">
    <citation type="submission" date="2016-10" db="EMBL/GenBank/DDBJ databases">
        <authorList>
            <person name="de Groot N.N."/>
        </authorList>
    </citation>
    <scope>NUCLEOTIDE SEQUENCE [LARGE SCALE GENOMIC DNA]</scope>
    <source>
        <strain evidence="1 2">DSM 5522</strain>
    </source>
</reference>
<sequence length="292" mass="33295">MNSYYRAIGFENFKHRCDMDEIIDAITKNYTSKNEVSLEDGYRLVEYKKDYGDGIGIAVRGERDPLGNFVVCSCYPYFKGSGITTTETITVEERKDQDFYAGVCDEMKLGIALVFHILNSLDYINHNIAFGKLKEPYTVTISGLSISGSVLLPISKNPKQIQAGIITQKKRNKLLTEARKGDEEAMESLTLEDMDIFYNVSRKARYEDIFTLIDTYFMPYGVEGDQYSVMGEILEVREIKNEETFGEIIVMKLNCNDLVFDFCINKKDLTGEPAVGRRFKGILWLQGKINIL</sequence>
<accession>A0A1I0ZDU5</accession>
<keyword evidence="2" id="KW-1185">Reference proteome</keyword>
<evidence type="ECO:0000313" key="1">
    <source>
        <dbReference type="EMBL" id="SFB22588.1"/>
    </source>
</evidence>
<dbReference type="InterPro" id="IPR024541">
    <property type="entry name" value="DUF3881"/>
</dbReference>
<dbReference type="RefSeq" id="WP_092873121.1">
    <property type="nucleotide sequence ID" value="NZ_FOJY01000014.1"/>
</dbReference>
<evidence type="ECO:0000313" key="2">
    <source>
        <dbReference type="Proteomes" id="UP000198838"/>
    </source>
</evidence>
<dbReference type="Pfam" id="PF12997">
    <property type="entry name" value="DUF3881"/>
    <property type="match status" value="1"/>
</dbReference>
<dbReference type="OrthoDB" id="9774037at2"/>
<dbReference type="Proteomes" id="UP000198838">
    <property type="component" value="Unassembled WGS sequence"/>
</dbReference>
<dbReference type="EMBL" id="FOJY01000014">
    <property type="protein sequence ID" value="SFB22588.1"/>
    <property type="molecule type" value="Genomic_DNA"/>
</dbReference>
<dbReference type="STRING" id="1120918.SAMN05216249_1149"/>